<dbReference type="Proteomes" id="UP000017559">
    <property type="component" value="Unassembled WGS sequence"/>
</dbReference>
<sequence>MSLLQQKGLRHVLEIIAAKGEKPKAICLEVTSRYARDRYSSQLFIAQREREINTNELRYSNLEAATGAKMYCMVNWEPNLDYRR</sequence>
<comment type="caution">
    <text evidence="1">The sequence shown here is derived from an EMBL/GenBank/DDBJ whole genome shotgun (WGS) entry which is preliminary data.</text>
</comment>
<accession>V2YKR2</accession>
<dbReference type="HOGENOM" id="CLU_2527997_0_0_1"/>
<protein>
    <submittedName>
        <fullName evidence="1">Uncharacterized protein</fullName>
    </submittedName>
</protein>
<dbReference type="AlphaFoldDB" id="V2YKR2"/>
<reference evidence="1 2" key="1">
    <citation type="journal article" date="2014" name="BMC Genomics">
        <title>Genome and secretome analysis of the hemibiotrophic fungal pathogen, Moniliophthora roreri, which causes frosty pod rot disease of cacao: mechanisms of the biotrophic and necrotrophic phases.</title>
        <authorList>
            <person name="Meinhardt L.W."/>
            <person name="Costa G.G.L."/>
            <person name="Thomazella D.P.T."/>
            <person name="Teixeira P.J.P.L."/>
            <person name="Carazzolle M.F."/>
            <person name="Schuster S.C."/>
            <person name="Carlson J.E."/>
            <person name="Guiltinan M.J."/>
            <person name="Mieczkowski P."/>
            <person name="Farmer A."/>
            <person name="Ramaraj T."/>
            <person name="Crozier J."/>
            <person name="Davis R.E."/>
            <person name="Shao J."/>
            <person name="Melnick R.L."/>
            <person name="Pereira G.A.G."/>
            <person name="Bailey B.A."/>
        </authorList>
    </citation>
    <scope>NUCLEOTIDE SEQUENCE [LARGE SCALE GENOMIC DNA]</scope>
    <source>
        <strain evidence="1 2">MCA 2997</strain>
    </source>
</reference>
<evidence type="ECO:0000313" key="2">
    <source>
        <dbReference type="Proteomes" id="UP000017559"/>
    </source>
</evidence>
<organism evidence="1 2">
    <name type="scientific">Moniliophthora roreri (strain MCA 2997)</name>
    <name type="common">Cocoa frosty pod rot fungus</name>
    <name type="synonym">Crinipellis roreri</name>
    <dbReference type="NCBI Taxonomy" id="1381753"/>
    <lineage>
        <taxon>Eukaryota</taxon>
        <taxon>Fungi</taxon>
        <taxon>Dikarya</taxon>
        <taxon>Basidiomycota</taxon>
        <taxon>Agaricomycotina</taxon>
        <taxon>Agaricomycetes</taxon>
        <taxon>Agaricomycetidae</taxon>
        <taxon>Agaricales</taxon>
        <taxon>Marasmiineae</taxon>
        <taxon>Marasmiaceae</taxon>
        <taxon>Moniliophthora</taxon>
    </lineage>
</organism>
<dbReference type="EMBL" id="AWSO01000295">
    <property type="protein sequence ID" value="ESK92279.1"/>
    <property type="molecule type" value="Genomic_DNA"/>
</dbReference>
<proteinExistence type="predicted"/>
<dbReference type="KEGG" id="mrr:Moror_4677"/>
<keyword evidence="2" id="KW-1185">Reference proteome</keyword>
<gene>
    <name evidence="1" type="ORF">Moror_4677</name>
</gene>
<evidence type="ECO:0000313" key="1">
    <source>
        <dbReference type="EMBL" id="ESK92279.1"/>
    </source>
</evidence>
<name>V2YKR2_MONRO</name>